<dbReference type="STRING" id="286727.SAMN02982917_3455"/>
<dbReference type="PANTHER" id="PTHR35401">
    <property type="entry name" value="COPG FAMILY HELIX-TURN-HELIX PROTEIN-RELATED-RELATED"/>
    <property type="match status" value="1"/>
</dbReference>
<comment type="similarity">
    <text evidence="6">Belongs to the TacA antitoxin family.</text>
</comment>
<accession>A0A1X7G8N8</accession>
<keyword evidence="4" id="KW-0238">DNA-binding</keyword>
<dbReference type="PANTHER" id="PTHR35401:SF1">
    <property type="entry name" value="CYTOPLASMIC PROTEIN"/>
    <property type="match status" value="1"/>
</dbReference>
<keyword evidence="5" id="KW-0804">Transcription</keyword>
<evidence type="ECO:0000313" key="7">
    <source>
        <dbReference type="EMBL" id="SMF65960.1"/>
    </source>
</evidence>
<dbReference type="GO" id="GO:0006355">
    <property type="term" value="P:regulation of DNA-templated transcription"/>
    <property type="evidence" value="ECO:0007669"/>
    <property type="project" value="InterPro"/>
</dbReference>
<keyword evidence="2" id="KW-1277">Toxin-antitoxin system</keyword>
<evidence type="ECO:0000256" key="3">
    <source>
        <dbReference type="ARBA" id="ARBA00023015"/>
    </source>
</evidence>
<name>A0A1X7G8N8_9PROT</name>
<dbReference type="InterPro" id="IPR010985">
    <property type="entry name" value="Ribbon_hlx_hlx"/>
</dbReference>
<reference evidence="7 8" key="1">
    <citation type="submission" date="2017-04" db="EMBL/GenBank/DDBJ databases">
        <authorList>
            <person name="Afonso C.L."/>
            <person name="Miller P.J."/>
            <person name="Scott M.A."/>
            <person name="Spackman E."/>
            <person name="Goraichik I."/>
            <person name="Dimitrov K.M."/>
            <person name="Suarez D.L."/>
            <person name="Swayne D.E."/>
        </authorList>
    </citation>
    <scope>NUCLEOTIDE SEQUENCE [LARGE SCALE GENOMIC DNA]</scope>
    <source>
        <strain evidence="7 8">A2P</strain>
    </source>
</reference>
<dbReference type="Proteomes" id="UP000192936">
    <property type="component" value="Unassembled WGS sequence"/>
</dbReference>
<evidence type="ECO:0000313" key="8">
    <source>
        <dbReference type="Proteomes" id="UP000192936"/>
    </source>
</evidence>
<evidence type="ECO:0000256" key="6">
    <source>
        <dbReference type="ARBA" id="ARBA00049988"/>
    </source>
</evidence>
<dbReference type="OrthoDB" id="559702at2"/>
<organism evidence="7 8">
    <name type="scientific">Azospirillum oryzae</name>
    <dbReference type="NCBI Taxonomy" id="286727"/>
    <lineage>
        <taxon>Bacteria</taxon>
        <taxon>Pseudomonadati</taxon>
        <taxon>Pseudomonadota</taxon>
        <taxon>Alphaproteobacteria</taxon>
        <taxon>Rhodospirillales</taxon>
        <taxon>Azospirillaceae</taxon>
        <taxon>Azospirillum</taxon>
    </lineage>
</organism>
<dbReference type="SUPFAM" id="SSF47598">
    <property type="entry name" value="Ribbon-helix-helix"/>
    <property type="match status" value="1"/>
</dbReference>
<evidence type="ECO:0000256" key="1">
    <source>
        <dbReference type="ARBA" id="ARBA00022491"/>
    </source>
</evidence>
<dbReference type="Pfam" id="PF08681">
    <property type="entry name" value="TacA1"/>
    <property type="match status" value="1"/>
</dbReference>
<dbReference type="EMBL" id="FXAK01000007">
    <property type="protein sequence ID" value="SMF65960.1"/>
    <property type="molecule type" value="Genomic_DNA"/>
</dbReference>
<evidence type="ECO:0000256" key="2">
    <source>
        <dbReference type="ARBA" id="ARBA00022649"/>
    </source>
</evidence>
<evidence type="ECO:0000256" key="5">
    <source>
        <dbReference type="ARBA" id="ARBA00023163"/>
    </source>
</evidence>
<sequence length="101" mass="11568">MKEHPLGRTGSEHPDDRSTVINFRAPKRQRDLVDRAAQVAGKTRTEFILEASCRAAEEVLLNQRLFTLGDDRYQAFVDLLDAPVQPNPKLQALMKRPARWK</sequence>
<dbReference type="Gene3D" id="1.20.5.780">
    <property type="entry name" value="Single helix bin"/>
    <property type="match status" value="1"/>
</dbReference>
<dbReference type="InterPro" id="IPR014795">
    <property type="entry name" value="TacA_1-like"/>
</dbReference>
<protein>
    <submittedName>
        <fullName evidence="7">Uncharacterized conserved protein, DUF1778 family</fullName>
    </submittedName>
</protein>
<dbReference type="AlphaFoldDB" id="A0A1X7G8N8"/>
<evidence type="ECO:0000256" key="4">
    <source>
        <dbReference type="ARBA" id="ARBA00023125"/>
    </source>
</evidence>
<proteinExistence type="inferred from homology"/>
<gene>
    <name evidence="7" type="ORF">SAMN02982917_3455</name>
</gene>
<keyword evidence="3" id="KW-0805">Transcription regulation</keyword>
<dbReference type="RefSeq" id="WP_085087579.1">
    <property type="nucleotide sequence ID" value="NZ_FXAK01000007.1"/>
</dbReference>
<keyword evidence="1" id="KW-0678">Repressor</keyword>
<dbReference type="GO" id="GO:0003677">
    <property type="term" value="F:DNA binding"/>
    <property type="evidence" value="ECO:0007669"/>
    <property type="project" value="UniProtKB-KW"/>
</dbReference>